<reference evidence="2" key="1">
    <citation type="journal article" date="2019" name="Int. J. Syst. Evol. Microbiol.">
        <title>The Global Catalogue of Microorganisms (GCM) 10K type strain sequencing project: providing services to taxonomists for standard genome sequencing and annotation.</title>
        <authorList>
            <consortium name="The Broad Institute Genomics Platform"/>
            <consortium name="The Broad Institute Genome Sequencing Center for Infectious Disease"/>
            <person name="Wu L."/>
            <person name="Ma J."/>
        </authorList>
    </citation>
    <scope>NUCLEOTIDE SEQUENCE [LARGE SCALE GENOMIC DNA]</scope>
    <source>
        <strain evidence="2">JCM 17555</strain>
    </source>
</reference>
<comment type="caution">
    <text evidence="1">The sequence shown here is derived from an EMBL/GenBank/DDBJ whole genome shotgun (WGS) entry which is preliminary data.</text>
</comment>
<name>A0ABP7P4F6_9GAMM</name>
<accession>A0ABP7P4F6</accession>
<dbReference type="EMBL" id="BAABBO010000007">
    <property type="protein sequence ID" value="GAA3959494.1"/>
    <property type="molecule type" value="Genomic_DNA"/>
</dbReference>
<protein>
    <submittedName>
        <fullName evidence="1">Uncharacterized protein</fullName>
    </submittedName>
</protein>
<organism evidence="1 2">
    <name type="scientific">Allohahella marinimesophila</name>
    <dbReference type="NCBI Taxonomy" id="1054972"/>
    <lineage>
        <taxon>Bacteria</taxon>
        <taxon>Pseudomonadati</taxon>
        <taxon>Pseudomonadota</taxon>
        <taxon>Gammaproteobacteria</taxon>
        <taxon>Oceanospirillales</taxon>
        <taxon>Hahellaceae</taxon>
        <taxon>Allohahella</taxon>
    </lineage>
</organism>
<gene>
    <name evidence="1" type="ORF">GCM10022278_17200</name>
</gene>
<proteinExistence type="predicted"/>
<evidence type="ECO:0000313" key="2">
    <source>
        <dbReference type="Proteomes" id="UP001501337"/>
    </source>
</evidence>
<dbReference type="Proteomes" id="UP001501337">
    <property type="component" value="Unassembled WGS sequence"/>
</dbReference>
<keyword evidence="2" id="KW-1185">Reference proteome</keyword>
<evidence type="ECO:0000313" key="1">
    <source>
        <dbReference type="EMBL" id="GAA3959494.1"/>
    </source>
</evidence>
<sequence length="99" mass="11033">MLDQAQQYVLHLASGIGNDAAERIQETAGFPAGQTQVLLMRECGIGRLGVTELKIFYRIGIIEEICQSFADRILACKRVENLKLIAAGQNFEPLWARLQ</sequence>